<dbReference type="PANTHER" id="PTHR46067:SF18">
    <property type="entry name" value="ACYL-COA N-ACYLTRANSFERASES (NAT) SUPERFAMILY PROTEIN"/>
    <property type="match status" value="1"/>
</dbReference>
<dbReference type="OrthoDB" id="630895at2759"/>
<dbReference type="PROSITE" id="PS51186">
    <property type="entry name" value="GNAT"/>
    <property type="match status" value="1"/>
</dbReference>
<name>A0A6A5LKG7_LUPAL</name>
<reference evidence="2" key="1">
    <citation type="journal article" date="2020" name="Nat. Commun.">
        <title>Genome sequence of the cluster root forming white lupin.</title>
        <authorList>
            <person name="Hufnagel B."/>
            <person name="Marques A."/>
            <person name="Soriano A."/>
            <person name="Marques L."/>
            <person name="Divol F."/>
            <person name="Doumas P."/>
            <person name="Sallet E."/>
            <person name="Mancinotti D."/>
            <person name="Carrere S."/>
            <person name="Marande W."/>
            <person name="Arribat S."/>
            <person name="Keller J."/>
            <person name="Huneau C."/>
            <person name="Blein T."/>
            <person name="Aime D."/>
            <person name="Laguerre M."/>
            <person name="Taylor J."/>
            <person name="Schubert V."/>
            <person name="Nelson M."/>
            <person name="Geu-Flores F."/>
            <person name="Crespi M."/>
            <person name="Gallardo-Guerrero K."/>
            <person name="Delaux P.-M."/>
            <person name="Salse J."/>
            <person name="Berges H."/>
            <person name="Guyot R."/>
            <person name="Gouzy J."/>
            <person name="Peret B."/>
        </authorList>
    </citation>
    <scope>NUCLEOTIDE SEQUENCE [LARGE SCALE GENOMIC DNA]</scope>
    <source>
        <strain evidence="2">cv. Amiga</strain>
    </source>
</reference>
<sequence>MDHHNQHSRSGICLRPFKASDVDDFLKWASDDRVTRYLRWNSITSKQQALDYINNVAIPHPWRQSICLYDHSIGYISFKPQSGDNRCKAHVSYALAVEHWGKGIVTEALKMALPIIFKQFPQVLRLEALVEVENKGSQRVLQKVGFLNEGLLRKYAFCKGEIRDFLIYSFLATDNLI</sequence>
<dbReference type="GO" id="GO:0016747">
    <property type="term" value="F:acyltransferase activity, transferring groups other than amino-acyl groups"/>
    <property type="evidence" value="ECO:0007669"/>
    <property type="project" value="InterPro"/>
</dbReference>
<dbReference type="Gene3D" id="3.40.630.30">
    <property type="match status" value="1"/>
</dbReference>
<gene>
    <name evidence="1" type="ORF">Lalb_Chr09g0319901</name>
</gene>
<dbReference type="InterPro" id="IPR016181">
    <property type="entry name" value="Acyl_CoA_acyltransferase"/>
</dbReference>
<comment type="caution">
    <text evidence="1">The sequence shown here is derived from an EMBL/GenBank/DDBJ whole genome shotgun (WGS) entry which is preliminary data.</text>
</comment>
<evidence type="ECO:0000313" key="2">
    <source>
        <dbReference type="Proteomes" id="UP000447434"/>
    </source>
</evidence>
<accession>A0A6A5LKG7</accession>
<dbReference type="PANTHER" id="PTHR46067">
    <property type="entry name" value="ACYL-COA N-ACYLTRANSFERASES (NAT) SUPERFAMILY PROTEIN"/>
    <property type="match status" value="1"/>
</dbReference>
<protein>
    <submittedName>
        <fullName evidence="1">Putative transcription regulator GNAT family</fullName>
    </submittedName>
</protein>
<dbReference type="Proteomes" id="UP000447434">
    <property type="component" value="Chromosome 9"/>
</dbReference>
<proteinExistence type="predicted"/>
<keyword evidence="2" id="KW-1185">Reference proteome</keyword>
<evidence type="ECO:0000313" key="1">
    <source>
        <dbReference type="EMBL" id="KAE9606462.1"/>
    </source>
</evidence>
<dbReference type="AlphaFoldDB" id="A0A6A5LKG7"/>
<dbReference type="SUPFAM" id="SSF55729">
    <property type="entry name" value="Acyl-CoA N-acyltransferases (Nat)"/>
    <property type="match status" value="1"/>
</dbReference>
<dbReference type="InterPro" id="IPR000182">
    <property type="entry name" value="GNAT_dom"/>
</dbReference>
<organism evidence="1 2">
    <name type="scientific">Lupinus albus</name>
    <name type="common">White lupine</name>
    <name type="synonym">Lupinus termis</name>
    <dbReference type="NCBI Taxonomy" id="3870"/>
    <lineage>
        <taxon>Eukaryota</taxon>
        <taxon>Viridiplantae</taxon>
        <taxon>Streptophyta</taxon>
        <taxon>Embryophyta</taxon>
        <taxon>Tracheophyta</taxon>
        <taxon>Spermatophyta</taxon>
        <taxon>Magnoliopsida</taxon>
        <taxon>eudicotyledons</taxon>
        <taxon>Gunneridae</taxon>
        <taxon>Pentapetalae</taxon>
        <taxon>rosids</taxon>
        <taxon>fabids</taxon>
        <taxon>Fabales</taxon>
        <taxon>Fabaceae</taxon>
        <taxon>Papilionoideae</taxon>
        <taxon>50 kb inversion clade</taxon>
        <taxon>genistoids sensu lato</taxon>
        <taxon>core genistoids</taxon>
        <taxon>Genisteae</taxon>
        <taxon>Lupinus</taxon>
    </lineage>
</organism>
<dbReference type="EMBL" id="WOCE01000009">
    <property type="protein sequence ID" value="KAE9606462.1"/>
    <property type="molecule type" value="Genomic_DNA"/>
</dbReference>
<dbReference type="Pfam" id="PF13302">
    <property type="entry name" value="Acetyltransf_3"/>
    <property type="match status" value="1"/>
</dbReference>